<dbReference type="Gene3D" id="3.20.20.140">
    <property type="entry name" value="Metal-dependent hydrolases"/>
    <property type="match status" value="1"/>
</dbReference>
<evidence type="ECO:0000256" key="6">
    <source>
        <dbReference type="ARBA" id="ARBA00010368"/>
    </source>
</evidence>
<evidence type="ECO:0000256" key="5">
    <source>
        <dbReference type="ARBA" id="ARBA00010286"/>
    </source>
</evidence>
<evidence type="ECO:0000256" key="8">
    <source>
        <dbReference type="ARBA" id="ARBA00012863"/>
    </source>
</evidence>
<keyword evidence="11" id="KW-0862">Zinc</keyword>
<dbReference type="RefSeq" id="WP_079490213.1">
    <property type="nucleotide sequence ID" value="NZ_FUZT01000003.1"/>
</dbReference>
<evidence type="ECO:0000256" key="3">
    <source>
        <dbReference type="ARBA" id="ARBA00004968"/>
    </source>
</evidence>
<evidence type="ECO:0000256" key="10">
    <source>
        <dbReference type="ARBA" id="ARBA00022801"/>
    </source>
</evidence>
<dbReference type="Gene3D" id="2.30.40.10">
    <property type="entry name" value="Urease, subunit C, domain 1"/>
    <property type="match status" value="1"/>
</dbReference>
<evidence type="ECO:0000256" key="4">
    <source>
        <dbReference type="ARBA" id="ARBA00008829"/>
    </source>
</evidence>
<dbReference type="GO" id="GO:0000256">
    <property type="term" value="P:allantoin catabolic process"/>
    <property type="evidence" value="ECO:0007669"/>
    <property type="project" value="InterPro"/>
</dbReference>
<dbReference type="FunFam" id="3.20.20.140:FF:000174">
    <property type="entry name" value="Dihydropyrimidinase-related protein 2"/>
    <property type="match status" value="1"/>
</dbReference>
<dbReference type="GO" id="GO:0008270">
    <property type="term" value="F:zinc ion binding"/>
    <property type="evidence" value="ECO:0007669"/>
    <property type="project" value="InterPro"/>
</dbReference>
<dbReference type="SUPFAM" id="SSF51556">
    <property type="entry name" value="Metallo-dependent hydrolases"/>
    <property type="match status" value="1"/>
</dbReference>
<comment type="pathway">
    <text evidence="3">Nitrogen metabolism; (S)-allantoin degradation; allantoate from (S)-allantoin: step 1/1.</text>
</comment>
<comment type="similarity">
    <text evidence="5">Belongs to the metallo-dependent hydrolases superfamily. DHOase family. Class I DHOase subfamily.</text>
</comment>
<dbReference type="AlphaFoldDB" id="A0A1T5JR44"/>
<keyword evidence="14" id="KW-1185">Reference proteome</keyword>
<feature type="domain" description="Amidohydrolase-related" evidence="12">
    <location>
        <begin position="53"/>
        <end position="440"/>
    </location>
</feature>
<dbReference type="STRING" id="36842.SAMN02194393_01264"/>
<evidence type="ECO:0000256" key="2">
    <source>
        <dbReference type="ARBA" id="ARBA00002368"/>
    </source>
</evidence>
<dbReference type="InterPro" id="IPR032466">
    <property type="entry name" value="Metal_Hydrolase"/>
</dbReference>
<dbReference type="InterPro" id="IPR011059">
    <property type="entry name" value="Metal-dep_hydrolase_composite"/>
</dbReference>
<comment type="function">
    <text evidence="2">Catalyzes the reversible cyclization of carbamoyl aspartate to dihydroorotate.</text>
</comment>
<dbReference type="GO" id="GO:0006145">
    <property type="term" value="P:purine nucleobase catabolic process"/>
    <property type="evidence" value="ECO:0007669"/>
    <property type="project" value="TreeGrafter"/>
</dbReference>
<comment type="cofactor">
    <cofactor evidence="1">
        <name>Zn(2+)</name>
        <dbReference type="ChEBI" id="CHEBI:29105"/>
    </cofactor>
</comment>
<dbReference type="PANTHER" id="PTHR43668">
    <property type="entry name" value="ALLANTOINASE"/>
    <property type="match status" value="1"/>
</dbReference>
<evidence type="ECO:0000313" key="13">
    <source>
        <dbReference type="EMBL" id="SKC53901.1"/>
    </source>
</evidence>
<evidence type="ECO:0000256" key="9">
    <source>
        <dbReference type="ARBA" id="ARBA00022723"/>
    </source>
</evidence>
<dbReference type="PANTHER" id="PTHR43668:SF2">
    <property type="entry name" value="ALLANTOINASE"/>
    <property type="match status" value="1"/>
</dbReference>
<dbReference type="Proteomes" id="UP000190285">
    <property type="component" value="Unassembled WGS sequence"/>
</dbReference>
<dbReference type="InterPro" id="IPR006680">
    <property type="entry name" value="Amidohydro-rel"/>
</dbReference>
<proteinExistence type="inferred from homology"/>
<comment type="similarity">
    <text evidence="6">Belongs to the metallo-dependent hydrolases superfamily. Allantoinase family.</text>
</comment>
<dbReference type="SUPFAM" id="SSF51338">
    <property type="entry name" value="Composite domain of metallo-dependent hydrolases"/>
    <property type="match status" value="1"/>
</dbReference>
<keyword evidence="9" id="KW-0479">Metal-binding</keyword>
<dbReference type="GO" id="GO:0005737">
    <property type="term" value="C:cytoplasm"/>
    <property type="evidence" value="ECO:0007669"/>
    <property type="project" value="TreeGrafter"/>
</dbReference>
<evidence type="ECO:0000259" key="12">
    <source>
        <dbReference type="Pfam" id="PF01979"/>
    </source>
</evidence>
<accession>A0A1T5JR44</accession>
<evidence type="ECO:0000256" key="7">
    <source>
        <dbReference type="ARBA" id="ARBA00011881"/>
    </source>
</evidence>
<dbReference type="NCBIfam" id="TIGR00857">
    <property type="entry name" value="pyrC_multi"/>
    <property type="match status" value="1"/>
</dbReference>
<organism evidence="13 14">
    <name type="scientific">Maledivibacter halophilus</name>
    <dbReference type="NCBI Taxonomy" id="36842"/>
    <lineage>
        <taxon>Bacteria</taxon>
        <taxon>Bacillati</taxon>
        <taxon>Bacillota</taxon>
        <taxon>Clostridia</taxon>
        <taxon>Peptostreptococcales</taxon>
        <taxon>Caminicellaceae</taxon>
        <taxon>Maledivibacter</taxon>
    </lineage>
</organism>
<evidence type="ECO:0000313" key="14">
    <source>
        <dbReference type="Proteomes" id="UP000190285"/>
    </source>
</evidence>
<dbReference type="Pfam" id="PF01979">
    <property type="entry name" value="Amidohydro_1"/>
    <property type="match status" value="1"/>
</dbReference>
<dbReference type="GO" id="GO:0004038">
    <property type="term" value="F:allantoinase activity"/>
    <property type="evidence" value="ECO:0007669"/>
    <property type="project" value="UniProtKB-EC"/>
</dbReference>
<dbReference type="NCBIfam" id="TIGR03178">
    <property type="entry name" value="allantoinase"/>
    <property type="match status" value="1"/>
</dbReference>
<dbReference type="OrthoDB" id="9765462at2"/>
<gene>
    <name evidence="13" type="ORF">SAMN02194393_01264</name>
</gene>
<protein>
    <recommendedName>
        <fullName evidence="8">allantoinase</fullName>
        <ecNumber evidence="8">3.5.2.5</ecNumber>
    </recommendedName>
</protein>
<keyword evidence="10" id="KW-0378">Hydrolase</keyword>
<reference evidence="13 14" key="1">
    <citation type="submission" date="2017-02" db="EMBL/GenBank/DDBJ databases">
        <authorList>
            <person name="Peterson S.W."/>
        </authorList>
    </citation>
    <scope>NUCLEOTIDE SEQUENCE [LARGE SCALE GENOMIC DNA]</scope>
    <source>
        <strain evidence="13 14">M1</strain>
    </source>
</reference>
<name>A0A1T5JR44_9FIRM</name>
<dbReference type="InterPro" id="IPR017593">
    <property type="entry name" value="Allantoinase"/>
</dbReference>
<dbReference type="PROSITE" id="PS00482">
    <property type="entry name" value="DIHYDROOROTASE_1"/>
    <property type="match status" value="1"/>
</dbReference>
<sequence length="462" mass="51375">MKKADLVIKNGLVFTNGGLVKGGIAVYEGKIAAICEDRFLPEGEKIIDAKDKIVLPGGIDPHVHFRDPGRSDRETFKTGTMAAAAGGVTTVLEHPISKPPQYSPEILKNRIKVAKPQALVDFAFFGAAGAEFPEEISKIAKEGIIAYKTFLHEAPEGRDEEFIGLTMANDGEILDGFKEVAKTGLICAVHSENNDIIQRKIKELRDKGRTDFMAHAESRPPISEFETVSKLIQFAKETGAKIEFVHISTPEAMEMVKKAKYEGQELYLETCPHYLFLTEDKIRELGPFAKCNPPLRNKEIVDKLWDYINDGSVDFIGSDHGPFLLSEKEKGLEDIFASPAGFPGIDLRLPLMLNAVNEGRITLKRVVELISENPAKIFNIYPRKGVIEVGSDADFVIVDMNKEFTVSRDKMYSKAKDIARVYEGWKLKGMPEHTIVRGRVIMENTEVDEGAEGWGELIKPII</sequence>
<dbReference type="GO" id="GO:0050897">
    <property type="term" value="F:cobalt ion binding"/>
    <property type="evidence" value="ECO:0007669"/>
    <property type="project" value="InterPro"/>
</dbReference>
<comment type="subunit">
    <text evidence="7">Homotetramer.</text>
</comment>
<evidence type="ECO:0000256" key="1">
    <source>
        <dbReference type="ARBA" id="ARBA00001947"/>
    </source>
</evidence>
<dbReference type="EC" id="3.5.2.5" evidence="8"/>
<dbReference type="InterPro" id="IPR050138">
    <property type="entry name" value="DHOase/Allantoinase_Hydrolase"/>
</dbReference>
<comment type="similarity">
    <text evidence="4">Belongs to the metallo-dependent hydrolases superfamily. Hydantoinase/dihydropyrimidinase family.</text>
</comment>
<dbReference type="InterPro" id="IPR002195">
    <property type="entry name" value="Dihydroorotase_CS"/>
</dbReference>
<evidence type="ECO:0000256" key="11">
    <source>
        <dbReference type="ARBA" id="ARBA00022833"/>
    </source>
</evidence>
<dbReference type="EMBL" id="FUZT01000003">
    <property type="protein sequence ID" value="SKC53901.1"/>
    <property type="molecule type" value="Genomic_DNA"/>
</dbReference>